<evidence type="ECO:0000256" key="1">
    <source>
        <dbReference type="ARBA" id="ARBA00005443"/>
    </source>
</evidence>
<gene>
    <name evidence="13" type="ORF">SCLCIDRAFT_1209138</name>
</gene>
<keyword evidence="4" id="KW-0811">Translocation</keyword>
<dbReference type="HOGENOM" id="CLU_058471_0_0_1"/>
<dbReference type="Pfam" id="PF04695">
    <property type="entry name" value="Pex14_N"/>
    <property type="match status" value="1"/>
</dbReference>
<dbReference type="GO" id="GO:1990429">
    <property type="term" value="C:peroxisomal importomer complex"/>
    <property type="evidence" value="ECO:0007669"/>
    <property type="project" value="TreeGrafter"/>
</dbReference>
<keyword evidence="14" id="KW-1185">Reference proteome</keyword>
<dbReference type="Gene3D" id="1.10.10.10">
    <property type="entry name" value="Winged helix-like DNA-binding domain superfamily/Winged helix DNA-binding domain"/>
    <property type="match status" value="1"/>
</dbReference>
<evidence type="ECO:0000256" key="3">
    <source>
        <dbReference type="ARBA" id="ARBA00022927"/>
    </source>
</evidence>
<evidence type="ECO:0000256" key="7">
    <source>
        <dbReference type="ARBA" id="ARBA00029502"/>
    </source>
</evidence>
<feature type="region of interest" description="Disordered" evidence="11">
    <location>
        <begin position="1"/>
        <end position="38"/>
    </location>
</feature>
<dbReference type="InterPro" id="IPR006785">
    <property type="entry name" value="Pex14_N"/>
</dbReference>
<evidence type="ECO:0000256" key="9">
    <source>
        <dbReference type="ARBA" id="ARBA00046271"/>
    </source>
</evidence>
<feature type="compositionally biased region" description="Polar residues" evidence="11">
    <location>
        <begin position="1"/>
        <end position="10"/>
    </location>
</feature>
<keyword evidence="5 10" id="KW-0472">Membrane</keyword>
<keyword evidence="6 10" id="KW-0576">Peroxisome</keyword>
<feature type="region of interest" description="Disordered" evidence="11">
    <location>
        <begin position="196"/>
        <end position="219"/>
    </location>
</feature>
<name>A0A0C3ELY4_9AGAM</name>
<feature type="domain" description="Peroxisome membrane anchor protein Pex14p N-terminal" evidence="12">
    <location>
        <begin position="35"/>
        <end position="80"/>
    </location>
</feature>
<evidence type="ECO:0000256" key="2">
    <source>
        <dbReference type="ARBA" id="ARBA00022448"/>
    </source>
</evidence>
<reference evidence="13 14" key="1">
    <citation type="submission" date="2014-04" db="EMBL/GenBank/DDBJ databases">
        <authorList>
            <consortium name="DOE Joint Genome Institute"/>
            <person name="Kuo A."/>
            <person name="Kohler A."/>
            <person name="Nagy L.G."/>
            <person name="Floudas D."/>
            <person name="Copeland A."/>
            <person name="Barry K.W."/>
            <person name="Cichocki N."/>
            <person name="Veneault-Fourrey C."/>
            <person name="LaButti K."/>
            <person name="Lindquist E.A."/>
            <person name="Lipzen A."/>
            <person name="Lundell T."/>
            <person name="Morin E."/>
            <person name="Murat C."/>
            <person name="Sun H."/>
            <person name="Tunlid A."/>
            <person name="Henrissat B."/>
            <person name="Grigoriev I.V."/>
            <person name="Hibbett D.S."/>
            <person name="Martin F."/>
            <person name="Nordberg H.P."/>
            <person name="Cantor M.N."/>
            <person name="Hua S.X."/>
        </authorList>
    </citation>
    <scope>NUCLEOTIDE SEQUENCE [LARGE SCALE GENOMIC DNA]</scope>
    <source>
        <strain evidence="13 14">Foug A</strain>
    </source>
</reference>
<sequence length="467" mass="49868">MSESDPATNKTHLDDTRPSVTEPAQVAASPTPPSDRTELLSRARTFLSAPEIRSQDPDAKRAFLGEKGLTSGEIDLLLRELPPPVPPRTYPAPPPSALPNLLIGVARVLTWLTGSSAIILLIYYRFLLPRISQSYHARHALRSHHLSLLERLKNSAHELRTGQIASYKDLPRLDEHREDEPFANFETLDDVVAHVQRSDSASPSGMPASAESGESGEDVPDLTILRCGITELKRTKGQGAGGDGGEGGDVDGVSSEELFALLESKLPWLSEAQEHSAERQAQLWKFLTTCPLFTPSPPHPAPSAGPNVGSTTPTPHPSRVLWKYTPASPPPSPPLLTSFAKLRLALVRTSSSQSSSAVLPVSEPQPVPPLTPRQRTLQVLSDFTGYITTQTYSLGLISSTSLPSTVLGGAGASGDSAQEDEVRREIRALKGLVLNRKSFLLPCAGAASAIGASLGRPSSEPSLTTSG</sequence>
<dbReference type="InParanoid" id="A0A0C3ELY4"/>
<dbReference type="InterPro" id="IPR036388">
    <property type="entry name" value="WH-like_DNA-bd_sf"/>
</dbReference>
<evidence type="ECO:0000256" key="6">
    <source>
        <dbReference type="ARBA" id="ARBA00023140"/>
    </source>
</evidence>
<evidence type="ECO:0000256" key="8">
    <source>
        <dbReference type="ARBA" id="ARBA00029691"/>
    </source>
</evidence>
<dbReference type="GO" id="GO:0016560">
    <property type="term" value="P:protein import into peroxisome matrix, docking"/>
    <property type="evidence" value="ECO:0007669"/>
    <property type="project" value="UniProtKB-UniRule"/>
</dbReference>
<dbReference type="AlphaFoldDB" id="A0A0C3ELY4"/>
<dbReference type="PANTHER" id="PTHR23058:SF0">
    <property type="entry name" value="PEROXISOMAL MEMBRANE PROTEIN PEX14"/>
    <property type="match status" value="1"/>
</dbReference>
<evidence type="ECO:0000256" key="11">
    <source>
        <dbReference type="SAM" id="MobiDB-lite"/>
    </source>
</evidence>
<dbReference type="Proteomes" id="UP000053989">
    <property type="component" value="Unassembled WGS sequence"/>
</dbReference>
<dbReference type="STRING" id="1036808.A0A0C3ELY4"/>
<evidence type="ECO:0000313" key="13">
    <source>
        <dbReference type="EMBL" id="KIM68921.1"/>
    </source>
</evidence>
<evidence type="ECO:0000259" key="12">
    <source>
        <dbReference type="Pfam" id="PF04695"/>
    </source>
</evidence>
<dbReference type="OrthoDB" id="441517at2759"/>
<protein>
    <recommendedName>
        <fullName evidence="7 10">Peroxisomal membrane protein PEX14</fullName>
    </recommendedName>
    <alternativeName>
        <fullName evidence="8 10">Peroxin-14</fullName>
    </alternativeName>
</protein>
<keyword evidence="2 10" id="KW-0813">Transport</keyword>
<accession>A0A0C3ELY4</accession>
<dbReference type="PANTHER" id="PTHR23058">
    <property type="entry name" value="PEROXISOMAL MEMBRANE PROTEIN PEX14"/>
    <property type="match status" value="1"/>
</dbReference>
<keyword evidence="3 10" id="KW-0653">Protein transport</keyword>
<evidence type="ECO:0000313" key="14">
    <source>
        <dbReference type="Proteomes" id="UP000053989"/>
    </source>
</evidence>
<comment type="subcellular location">
    <subcellularLocation>
        <location evidence="9 10">Peroxisome membrane</location>
    </subcellularLocation>
</comment>
<dbReference type="InterPro" id="IPR025655">
    <property type="entry name" value="PEX14"/>
</dbReference>
<comment type="function">
    <text evidence="10">Component of the PEX13-PEX14 docking complex, a translocon channel that specifically mediates the import of peroxisomal cargo proteins bound to PEX5 receptor. The PEX13-PEX14 docking complex forms a large import pore which can be opened to a diameter of about 9 nm. Mechanistically, PEX5 receptor along with cargo proteins associates with the PEX14 subunit of the PEX13-PEX14 docking complex in the cytosol, leading to the insertion of the receptor into the organelle membrane with the concomitant translocation of the cargo into the peroxisome matrix.</text>
</comment>
<dbReference type="GO" id="GO:0005102">
    <property type="term" value="F:signaling receptor binding"/>
    <property type="evidence" value="ECO:0007669"/>
    <property type="project" value="TreeGrafter"/>
</dbReference>
<reference evidence="14" key="2">
    <citation type="submission" date="2015-01" db="EMBL/GenBank/DDBJ databases">
        <title>Evolutionary Origins and Diversification of the Mycorrhizal Mutualists.</title>
        <authorList>
            <consortium name="DOE Joint Genome Institute"/>
            <consortium name="Mycorrhizal Genomics Consortium"/>
            <person name="Kohler A."/>
            <person name="Kuo A."/>
            <person name="Nagy L.G."/>
            <person name="Floudas D."/>
            <person name="Copeland A."/>
            <person name="Barry K.W."/>
            <person name="Cichocki N."/>
            <person name="Veneault-Fourrey C."/>
            <person name="LaButti K."/>
            <person name="Lindquist E.A."/>
            <person name="Lipzen A."/>
            <person name="Lundell T."/>
            <person name="Morin E."/>
            <person name="Murat C."/>
            <person name="Riley R."/>
            <person name="Ohm R."/>
            <person name="Sun H."/>
            <person name="Tunlid A."/>
            <person name="Henrissat B."/>
            <person name="Grigoriev I.V."/>
            <person name="Hibbett D.S."/>
            <person name="Martin F."/>
        </authorList>
    </citation>
    <scope>NUCLEOTIDE SEQUENCE [LARGE SCALE GENOMIC DNA]</scope>
    <source>
        <strain evidence="14">Foug A</strain>
    </source>
</reference>
<dbReference type="EMBL" id="KN822008">
    <property type="protein sequence ID" value="KIM68921.1"/>
    <property type="molecule type" value="Genomic_DNA"/>
</dbReference>
<evidence type="ECO:0000256" key="4">
    <source>
        <dbReference type="ARBA" id="ARBA00023010"/>
    </source>
</evidence>
<dbReference type="GO" id="GO:0005778">
    <property type="term" value="C:peroxisomal membrane"/>
    <property type="evidence" value="ECO:0007669"/>
    <property type="project" value="UniProtKB-SubCell"/>
</dbReference>
<proteinExistence type="inferred from homology"/>
<evidence type="ECO:0000256" key="10">
    <source>
        <dbReference type="RuleBase" id="RU367032"/>
    </source>
</evidence>
<evidence type="ECO:0000256" key="5">
    <source>
        <dbReference type="ARBA" id="ARBA00023136"/>
    </source>
</evidence>
<comment type="similarity">
    <text evidence="1 10">Belongs to the peroxin-14 family.</text>
</comment>
<organism evidence="13 14">
    <name type="scientific">Scleroderma citrinum Foug A</name>
    <dbReference type="NCBI Taxonomy" id="1036808"/>
    <lineage>
        <taxon>Eukaryota</taxon>
        <taxon>Fungi</taxon>
        <taxon>Dikarya</taxon>
        <taxon>Basidiomycota</taxon>
        <taxon>Agaricomycotina</taxon>
        <taxon>Agaricomycetes</taxon>
        <taxon>Agaricomycetidae</taxon>
        <taxon>Boletales</taxon>
        <taxon>Sclerodermatineae</taxon>
        <taxon>Sclerodermataceae</taxon>
        <taxon>Scleroderma</taxon>
    </lineage>
</organism>